<evidence type="ECO:0000313" key="2">
    <source>
        <dbReference type="EMBL" id="GAA3631210.1"/>
    </source>
</evidence>
<organism evidence="2 3">
    <name type="scientific">Microbacterium awajiense</name>
    <dbReference type="NCBI Taxonomy" id="415214"/>
    <lineage>
        <taxon>Bacteria</taxon>
        <taxon>Bacillati</taxon>
        <taxon>Actinomycetota</taxon>
        <taxon>Actinomycetes</taxon>
        <taxon>Micrococcales</taxon>
        <taxon>Microbacteriaceae</taxon>
        <taxon>Microbacterium</taxon>
    </lineage>
</organism>
<keyword evidence="1" id="KW-0812">Transmembrane</keyword>
<reference evidence="3" key="1">
    <citation type="journal article" date="2019" name="Int. J. Syst. Evol. Microbiol.">
        <title>The Global Catalogue of Microorganisms (GCM) 10K type strain sequencing project: providing services to taxonomists for standard genome sequencing and annotation.</title>
        <authorList>
            <consortium name="The Broad Institute Genomics Platform"/>
            <consortium name="The Broad Institute Genome Sequencing Center for Infectious Disease"/>
            <person name="Wu L."/>
            <person name="Ma J."/>
        </authorList>
    </citation>
    <scope>NUCLEOTIDE SEQUENCE [LARGE SCALE GENOMIC DNA]</scope>
    <source>
        <strain evidence="3">JCM 16544</strain>
    </source>
</reference>
<evidence type="ECO:0000313" key="3">
    <source>
        <dbReference type="Proteomes" id="UP001501697"/>
    </source>
</evidence>
<gene>
    <name evidence="2" type="ORF">GCM10022200_12630</name>
</gene>
<dbReference type="InterPro" id="IPR005152">
    <property type="entry name" value="Lipase_secreted"/>
</dbReference>
<keyword evidence="3" id="KW-1185">Reference proteome</keyword>
<accession>A0ABP7AFR4</accession>
<feature type="transmembrane region" description="Helical" evidence="1">
    <location>
        <begin position="35"/>
        <end position="56"/>
    </location>
</feature>
<evidence type="ECO:0008006" key="4">
    <source>
        <dbReference type="Google" id="ProtNLM"/>
    </source>
</evidence>
<dbReference type="Pfam" id="PF03729">
    <property type="entry name" value="DUF308"/>
    <property type="match status" value="2"/>
</dbReference>
<proteinExistence type="predicted"/>
<feature type="transmembrane region" description="Helical" evidence="1">
    <location>
        <begin position="12"/>
        <end position="29"/>
    </location>
</feature>
<keyword evidence="1" id="KW-1133">Transmembrane helix</keyword>
<feature type="transmembrane region" description="Helical" evidence="1">
    <location>
        <begin position="63"/>
        <end position="83"/>
    </location>
</feature>
<feature type="transmembrane region" description="Helical" evidence="1">
    <location>
        <begin position="144"/>
        <end position="166"/>
    </location>
</feature>
<sequence length="593" mass="62653">MPALLESAPAWLRIVAGLGLVLLGALMLTRPLSSVILLGVYVALSAIISGIAEVASRHSSATWVTRVFAAAWILLGIAVLAFLGRSLDILPAALAALLIVGGLASLGDALSGGTVTERILAAAWGGSQFVFGILALAWPDVTVLLVAIVFGVRTIAFGGSLLFRAIRERARPSPLEEHTREVGRRRSYITGAARIVLAVILVVVSVGAWAVNDWLDEGAPVVDAFYTPPRDVPTRHGMLIRSDDFAGRAPDGAEVRRILYTTRTALGEPAVASALVISPEDSLPGLRPVVAWNHGTTGVARGCAPSLREEAATGWMIPAVDDAIARGWVVVASDYSGQGAPGVFPYLIGVGEAQSTLDAVLAADQVEGIALSPEVAVWGHSQGGHAALWASQLADDYAAELDIVGTAVLAPVSDPHALAEAMVTGEPDALLSILTSWVLVPYADTYPDVNLTQYVLPGGRTIVREMTRRCPSEPGVIVSVAAALGLSEDQPLYTGDLTAGPLGRRLQENAAVGPWPSPLLVAWGDADEVVPPRLQEEFVASLCASGEQVRWVRYAGYNHLEPLQPPSRFLPVLLNWTQARFLDRDTPVDDCIR</sequence>
<name>A0ABP7AFR4_9MICO</name>
<dbReference type="PANTHER" id="PTHR34853:SF1">
    <property type="entry name" value="LIPASE 5"/>
    <property type="match status" value="1"/>
</dbReference>
<dbReference type="Proteomes" id="UP001501697">
    <property type="component" value="Unassembled WGS sequence"/>
</dbReference>
<protein>
    <recommendedName>
        <fullName evidence="4">Lipase</fullName>
    </recommendedName>
</protein>
<feature type="transmembrane region" description="Helical" evidence="1">
    <location>
        <begin position="89"/>
        <end position="107"/>
    </location>
</feature>
<dbReference type="EMBL" id="BAAAYU010000003">
    <property type="protein sequence ID" value="GAA3631210.1"/>
    <property type="molecule type" value="Genomic_DNA"/>
</dbReference>
<evidence type="ECO:0000256" key="1">
    <source>
        <dbReference type="SAM" id="Phobius"/>
    </source>
</evidence>
<keyword evidence="1" id="KW-0472">Membrane</keyword>
<feature type="transmembrane region" description="Helical" evidence="1">
    <location>
        <begin position="187"/>
        <end position="211"/>
    </location>
</feature>
<dbReference type="PANTHER" id="PTHR34853">
    <property type="match status" value="1"/>
</dbReference>
<dbReference type="Gene3D" id="3.40.50.1820">
    <property type="entry name" value="alpha/beta hydrolase"/>
    <property type="match status" value="1"/>
</dbReference>
<dbReference type="InterPro" id="IPR005325">
    <property type="entry name" value="DUF308_memb"/>
</dbReference>
<dbReference type="SUPFAM" id="SSF53474">
    <property type="entry name" value="alpha/beta-Hydrolases"/>
    <property type="match status" value="1"/>
</dbReference>
<dbReference type="Gene3D" id="1.10.260.130">
    <property type="match status" value="1"/>
</dbReference>
<comment type="caution">
    <text evidence="2">The sequence shown here is derived from an EMBL/GenBank/DDBJ whole genome shotgun (WGS) entry which is preliminary data.</text>
</comment>
<dbReference type="InterPro" id="IPR029058">
    <property type="entry name" value="AB_hydrolase_fold"/>
</dbReference>
<dbReference type="Pfam" id="PF03583">
    <property type="entry name" value="LIP"/>
    <property type="match status" value="1"/>
</dbReference>